<dbReference type="OrthoDB" id="2013610at2759"/>
<evidence type="ECO:0000256" key="1">
    <source>
        <dbReference type="ARBA" id="ARBA00022670"/>
    </source>
</evidence>
<dbReference type="Gene3D" id="1.10.340.70">
    <property type="match status" value="1"/>
</dbReference>
<evidence type="ECO:0000256" key="13">
    <source>
        <dbReference type="ARBA" id="ARBA00023125"/>
    </source>
</evidence>
<feature type="domain" description="Integrase catalytic" evidence="17">
    <location>
        <begin position="552"/>
        <end position="720"/>
    </location>
</feature>
<dbReference type="Pfam" id="PF17921">
    <property type="entry name" value="Integrase_H2C2"/>
    <property type="match status" value="1"/>
</dbReference>
<dbReference type="InterPro" id="IPR001584">
    <property type="entry name" value="Integrase_cat-core"/>
</dbReference>
<dbReference type="SUPFAM" id="SSF53098">
    <property type="entry name" value="Ribonuclease H-like"/>
    <property type="match status" value="1"/>
</dbReference>
<dbReference type="Gene3D" id="3.30.70.270">
    <property type="match status" value="2"/>
</dbReference>
<dbReference type="InterPro" id="IPR043128">
    <property type="entry name" value="Rev_trsase/Diguanyl_cyclase"/>
</dbReference>
<keyword evidence="2" id="KW-0808">Transferase</keyword>
<dbReference type="EMBL" id="SSTE01007279">
    <property type="protein sequence ID" value="KAA0057085.1"/>
    <property type="molecule type" value="Genomic_DNA"/>
</dbReference>
<evidence type="ECO:0000256" key="11">
    <source>
        <dbReference type="ARBA" id="ARBA00022918"/>
    </source>
</evidence>
<proteinExistence type="predicted"/>
<dbReference type="FunFam" id="3.10.10.10:FF:000007">
    <property type="entry name" value="Retrovirus-related Pol polyprotein from transposon 17.6-like Protein"/>
    <property type="match status" value="1"/>
</dbReference>
<name>A0A5A7UU61_CUCMM</name>
<evidence type="ECO:0000256" key="8">
    <source>
        <dbReference type="ARBA" id="ARBA00022801"/>
    </source>
</evidence>
<dbReference type="GO" id="GO:0003677">
    <property type="term" value="F:DNA binding"/>
    <property type="evidence" value="ECO:0007669"/>
    <property type="project" value="UniProtKB-KW"/>
</dbReference>
<evidence type="ECO:0000256" key="9">
    <source>
        <dbReference type="ARBA" id="ARBA00022842"/>
    </source>
</evidence>
<dbReference type="Gene3D" id="3.30.420.10">
    <property type="entry name" value="Ribonuclease H-like superfamily/Ribonuclease H"/>
    <property type="match status" value="1"/>
</dbReference>
<dbReference type="GO" id="GO:0015074">
    <property type="term" value="P:DNA integration"/>
    <property type="evidence" value="ECO:0007669"/>
    <property type="project" value="UniProtKB-KW"/>
</dbReference>
<protein>
    <submittedName>
        <fullName evidence="18">Ty3-gypsy retrotransposon protein</fullName>
    </submittedName>
</protein>
<dbReference type="InterPro" id="IPR036397">
    <property type="entry name" value="RNaseH_sf"/>
</dbReference>
<dbReference type="GO" id="GO:0003887">
    <property type="term" value="F:DNA-directed DNA polymerase activity"/>
    <property type="evidence" value="ECO:0007669"/>
    <property type="project" value="UniProtKB-KW"/>
</dbReference>
<accession>A0A5A7UU61</accession>
<dbReference type="GO" id="GO:0004190">
    <property type="term" value="F:aspartic-type endopeptidase activity"/>
    <property type="evidence" value="ECO:0007669"/>
    <property type="project" value="UniProtKB-KW"/>
</dbReference>
<feature type="coiled-coil region" evidence="16">
    <location>
        <begin position="742"/>
        <end position="769"/>
    </location>
</feature>
<keyword evidence="7" id="KW-0255">Endonuclease</keyword>
<keyword evidence="11" id="KW-0695">RNA-directed DNA polymerase</keyword>
<dbReference type="GO" id="GO:0006310">
    <property type="term" value="P:DNA recombination"/>
    <property type="evidence" value="ECO:0007669"/>
    <property type="project" value="UniProtKB-KW"/>
</dbReference>
<organism evidence="18 19">
    <name type="scientific">Cucumis melo var. makuwa</name>
    <name type="common">Oriental melon</name>
    <dbReference type="NCBI Taxonomy" id="1194695"/>
    <lineage>
        <taxon>Eukaryota</taxon>
        <taxon>Viridiplantae</taxon>
        <taxon>Streptophyta</taxon>
        <taxon>Embryophyta</taxon>
        <taxon>Tracheophyta</taxon>
        <taxon>Spermatophyta</taxon>
        <taxon>Magnoliopsida</taxon>
        <taxon>eudicotyledons</taxon>
        <taxon>Gunneridae</taxon>
        <taxon>Pentapetalae</taxon>
        <taxon>rosids</taxon>
        <taxon>fabids</taxon>
        <taxon>Cucurbitales</taxon>
        <taxon>Cucurbitaceae</taxon>
        <taxon>Benincaseae</taxon>
        <taxon>Cucumis</taxon>
    </lineage>
</organism>
<dbReference type="GO" id="GO:0003964">
    <property type="term" value="F:RNA-directed DNA polymerase activity"/>
    <property type="evidence" value="ECO:0007669"/>
    <property type="project" value="UniProtKB-KW"/>
</dbReference>
<dbReference type="CDD" id="cd01647">
    <property type="entry name" value="RT_LTR"/>
    <property type="match status" value="1"/>
</dbReference>
<dbReference type="PANTHER" id="PTHR37984">
    <property type="entry name" value="PROTEIN CBG26694"/>
    <property type="match status" value="1"/>
</dbReference>
<evidence type="ECO:0000256" key="7">
    <source>
        <dbReference type="ARBA" id="ARBA00022759"/>
    </source>
</evidence>
<keyword evidence="8" id="KW-0378">Hydrolase</keyword>
<dbReference type="GO" id="GO:0004519">
    <property type="term" value="F:endonuclease activity"/>
    <property type="evidence" value="ECO:0007669"/>
    <property type="project" value="UniProtKB-KW"/>
</dbReference>
<dbReference type="FunFam" id="3.30.70.270:FF:000020">
    <property type="entry name" value="Transposon Tf2-6 polyprotein-like Protein"/>
    <property type="match status" value="1"/>
</dbReference>
<reference evidence="18 19" key="1">
    <citation type="submission" date="2019-08" db="EMBL/GenBank/DDBJ databases">
        <title>Draft genome sequences of two oriental melons (Cucumis melo L. var makuwa).</title>
        <authorList>
            <person name="Kwon S.-Y."/>
        </authorList>
    </citation>
    <scope>NUCLEOTIDE SEQUENCE [LARGE SCALE GENOMIC DNA]</scope>
    <source>
        <strain evidence="19">cv. SW 3</strain>
        <tissue evidence="18">Leaf</tissue>
    </source>
</reference>
<keyword evidence="6" id="KW-0064">Aspartyl protease</keyword>
<keyword evidence="9" id="KW-0460">Magnesium</keyword>
<keyword evidence="1" id="KW-0645">Protease</keyword>
<dbReference type="Pfam" id="PF00078">
    <property type="entry name" value="RVT_1"/>
    <property type="match status" value="1"/>
</dbReference>
<dbReference type="InterPro" id="IPR056924">
    <property type="entry name" value="SH3_Tf2-1"/>
</dbReference>
<dbReference type="PANTHER" id="PTHR37984:SF5">
    <property type="entry name" value="PROTEIN NYNRIN-LIKE"/>
    <property type="match status" value="1"/>
</dbReference>
<keyword evidence="4" id="KW-0540">Nuclease</keyword>
<evidence type="ECO:0000256" key="16">
    <source>
        <dbReference type="SAM" id="Coils"/>
    </source>
</evidence>
<dbReference type="Gene3D" id="3.10.10.10">
    <property type="entry name" value="HIV Type 1 Reverse Transcriptase, subunit A, domain 1"/>
    <property type="match status" value="1"/>
</dbReference>
<dbReference type="PROSITE" id="PS50994">
    <property type="entry name" value="INTEGRASE"/>
    <property type="match status" value="1"/>
</dbReference>
<evidence type="ECO:0000259" key="17">
    <source>
        <dbReference type="PROSITE" id="PS50994"/>
    </source>
</evidence>
<keyword evidence="13" id="KW-0238">DNA-binding</keyword>
<keyword evidence="14" id="KW-0233">DNA recombination</keyword>
<keyword evidence="10" id="KW-0229">DNA integration</keyword>
<dbReference type="Proteomes" id="UP000321393">
    <property type="component" value="Unassembled WGS sequence"/>
</dbReference>
<keyword evidence="16" id="KW-0175">Coiled coil</keyword>
<keyword evidence="3" id="KW-0548">Nucleotidyltransferase</keyword>
<evidence type="ECO:0000313" key="19">
    <source>
        <dbReference type="Proteomes" id="UP000321393"/>
    </source>
</evidence>
<evidence type="ECO:0000256" key="6">
    <source>
        <dbReference type="ARBA" id="ARBA00022750"/>
    </source>
</evidence>
<dbReference type="FunFam" id="1.10.340.70:FF:000001">
    <property type="entry name" value="Retrovirus-related Pol polyprotein from transposon gypsy-like Protein"/>
    <property type="match status" value="1"/>
</dbReference>
<dbReference type="GO" id="GO:0006508">
    <property type="term" value="P:proteolysis"/>
    <property type="evidence" value="ECO:0007669"/>
    <property type="project" value="UniProtKB-KW"/>
</dbReference>
<dbReference type="Pfam" id="PF17919">
    <property type="entry name" value="RT_RNaseH_2"/>
    <property type="match status" value="1"/>
</dbReference>
<dbReference type="CDD" id="cd09274">
    <property type="entry name" value="RNase_HI_RT_Ty3"/>
    <property type="match status" value="1"/>
</dbReference>
<dbReference type="SUPFAM" id="SSF56672">
    <property type="entry name" value="DNA/RNA polymerases"/>
    <property type="match status" value="1"/>
</dbReference>
<dbReference type="InterPro" id="IPR043502">
    <property type="entry name" value="DNA/RNA_pol_sf"/>
</dbReference>
<dbReference type="InterPro" id="IPR050951">
    <property type="entry name" value="Retrovirus_Pol_polyprotein"/>
</dbReference>
<keyword evidence="15" id="KW-0511">Multifunctional enzyme</keyword>
<evidence type="ECO:0000256" key="12">
    <source>
        <dbReference type="ARBA" id="ARBA00022932"/>
    </source>
</evidence>
<evidence type="ECO:0000256" key="4">
    <source>
        <dbReference type="ARBA" id="ARBA00022722"/>
    </source>
</evidence>
<evidence type="ECO:0000256" key="2">
    <source>
        <dbReference type="ARBA" id="ARBA00022679"/>
    </source>
</evidence>
<comment type="caution">
    <text evidence="18">The sequence shown here is derived from an EMBL/GenBank/DDBJ whole genome shotgun (WGS) entry which is preliminary data.</text>
</comment>
<dbReference type="Gene3D" id="3.10.20.370">
    <property type="match status" value="1"/>
</dbReference>
<dbReference type="InterPro" id="IPR041577">
    <property type="entry name" value="RT_RNaseH_2"/>
</dbReference>
<keyword evidence="12" id="KW-0239">DNA-directed DNA polymerase</keyword>
<dbReference type="InterPro" id="IPR012337">
    <property type="entry name" value="RNaseH-like_sf"/>
</dbReference>
<evidence type="ECO:0000256" key="10">
    <source>
        <dbReference type="ARBA" id="ARBA00022908"/>
    </source>
</evidence>
<dbReference type="InterPro" id="IPR000477">
    <property type="entry name" value="RT_dom"/>
</dbReference>
<keyword evidence="5" id="KW-0479">Metal-binding</keyword>
<dbReference type="GO" id="GO:0046872">
    <property type="term" value="F:metal ion binding"/>
    <property type="evidence" value="ECO:0007669"/>
    <property type="project" value="UniProtKB-KW"/>
</dbReference>
<dbReference type="FunFam" id="3.10.20.370:FF:000001">
    <property type="entry name" value="Retrovirus-related Pol polyprotein from transposon 17.6-like protein"/>
    <property type="match status" value="1"/>
</dbReference>
<evidence type="ECO:0000256" key="5">
    <source>
        <dbReference type="ARBA" id="ARBA00022723"/>
    </source>
</evidence>
<evidence type="ECO:0000256" key="14">
    <source>
        <dbReference type="ARBA" id="ARBA00023172"/>
    </source>
</evidence>
<sequence length="861" mass="99204">MLMKQWHPEDRGFLVDFRSMGVSRADRQLTVCEAAEELRPEFEQLEWEYADIFELPTGLPPLRHIDQRIQLKDGTDPINVRPYRYPHVQKNEIEKLVNEMLSTGVIRPSVSPFSSPVILVKKKDGGWRFCVDYRALNRATVPDKFPIPMIDELLDELHGASIFSKIDLKSGYHQIRVRDEDVKKTAFRTHEGHYEFMVMPFGLTNAPATKDAESHLEHLTIVFTLLWEHSLFANRKKCQFGKERIEYLGHWVSAKGVEADQEKIRAMLEWPIPRNVRELRGFLGLTGYYRRFVANYGTIAAPLTRLTKKNNFHWTTETTLAFEQLKTAMVTLPVLALPDFQQPFELETDASGFGLGAVLSQSKRPIAYFSQKLLETVKEKSVYERELMAIVLAVENWRHYLLGHHFVVFTDQKALRYILEQRELIPGIQKWLMKLMGFDFEIFNRAGPENKAADALSRIPSEAQLNVIAVPSILDVTVVEKEVQEDDKLKDIFEQLLKDLDSVPRYSIKQGRLFYKGRLVLPKTSSLLPTILHTFHDSVVGGHSGQLRTYKRIAAELYWEGMKNDIKIYVDQCPVCLPRSRTFDSVLVVVDRLSKYAHFVALRHPFSAKTVAVEFIKEIVRLHGYPRSIVSVRDQLFLSHFWKELFRLQGTKSKRSTAYHPQTDGQTEVVNKCLELYLRCLCQDRPKTWSEKLAWAEYWYNTNYHASIKTTPYAVVYGQPSPPIISYGQGSTTPNDSVEYQLQTRDETLAALKRHLQHAQNQMKKFADKSVAKRRCDKLSPKYFGPYMVMGRVGEVAYLLDLPDMAKIHPVFHVSQLKRAVGDKHIIQPDISTINDQMELVLEPDKVNNFAGMMPKGIGNT</sequence>
<dbReference type="Pfam" id="PF24626">
    <property type="entry name" value="SH3_Tf2-1"/>
    <property type="match status" value="1"/>
</dbReference>
<evidence type="ECO:0000256" key="15">
    <source>
        <dbReference type="ARBA" id="ARBA00023268"/>
    </source>
</evidence>
<dbReference type="InterPro" id="IPR041588">
    <property type="entry name" value="Integrase_H2C2"/>
</dbReference>
<evidence type="ECO:0000256" key="3">
    <source>
        <dbReference type="ARBA" id="ARBA00022695"/>
    </source>
</evidence>
<gene>
    <name evidence="18" type="ORF">E6C27_scaffold96G002760</name>
</gene>
<evidence type="ECO:0000313" key="18">
    <source>
        <dbReference type="EMBL" id="KAA0057085.1"/>
    </source>
</evidence>
<dbReference type="AlphaFoldDB" id="A0A5A7UU61"/>